<dbReference type="Pfam" id="PF06750">
    <property type="entry name" value="A24_N_bact"/>
    <property type="match status" value="1"/>
</dbReference>
<keyword evidence="7 10" id="KW-0472">Membrane</keyword>
<keyword evidence="9" id="KW-0511">Multifunctional enzyme</keyword>
<keyword evidence="9" id="KW-0808">Transferase</keyword>
<dbReference type="Proteomes" id="UP000249910">
    <property type="component" value="Chromosome"/>
</dbReference>
<evidence type="ECO:0000256" key="8">
    <source>
        <dbReference type="RuleBase" id="RU003793"/>
    </source>
</evidence>
<dbReference type="RefSeq" id="WP_088772641.1">
    <property type="nucleotide sequence ID" value="NZ_CP022132.1"/>
</dbReference>
<feature type="transmembrane region" description="Helical" evidence="10">
    <location>
        <begin position="130"/>
        <end position="146"/>
    </location>
</feature>
<comment type="subcellular location">
    <subcellularLocation>
        <location evidence="1">Cell inner membrane</location>
        <topology evidence="1">Multi-pass membrane protein</topology>
    </subcellularLocation>
    <subcellularLocation>
        <location evidence="9">Cell membrane</location>
        <topology evidence="9">Multi-pass membrane protein</topology>
    </subcellularLocation>
</comment>
<evidence type="ECO:0000256" key="1">
    <source>
        <dbReference type="ARBA" id="ARBA00004429"/>
    </source>
</evidence>
<keyword evidence="6 10" id="KW-1133">Transmembrane helix</keyword>
<feature type="domain" description="Prepilin peptidase A24 N-terminal" evidence="12">
    <location>
        <begin position="14"/>
        <end position="124"/>
    </location>
</feature>
<evidence type="ECO:0000256" key="6">
    <source>
        <dbReference type="ARBA" id="ARBA00022989"/>
    </source>
</evidence>
<comment type="catalytic activity">
    <reaction evidence="9">
        <text>Typically cleaves a -Gly-|-Phe- bond to release an N-terminal, basic peptide of 5-8 residues from type IV prepilin, and then N-methylates the new N-terminal amino group, the methyl donor being S-adenosyl-L-methionine.</text>
        <dbReference type="EC" id="3.4.23.43"/>
    </reaction>
</comment>
<evidence type="ECO:0000313" key="13">
    <source>
        <dbReference type="EMBL" id="ASG68138.1"/>
    </source>
</evidence>
<evidence type="ECO:0000256" key="10">
    <source>
        <dbReference type="SAM" id="Phobius"/>
    </source>
</evidence>
<protein>
    <recommendedName>
        <fullName evidence="9">Prepilin leader peptidase/N-methyltransferase</fullName>
        <ecNumber evidence="9">2.1.1.-</ecNumber>
        <ecNumber evidence="9">3.4.23.43</ecNumber>
    </recommendedName>
</protein>
<dbReference type="Pfam" id="PF01478">
    <property type="entry name" value="Peptidase_A24"/>
    <property type="match status" value="1"/>
</dbReference>
<feature type="transmembrane region" description="Helical" evidence="10">
    <location>
        <begin position="6"/>
        <end position="27"/>
    </location>
</feature>
<proteinExistence type="inferred from homology"/>
<sequence length="288" mass="33402">MHYDIYIVFLFIFLFGAAIGSFLNVVIYRVPNKLFSEEKAIAREILNLPEEPCENFSLLTPSKCPKCPKCPKWNNKLKYRHNIPILGWLILRGKCYFCHEKISFEYPLVEFITAITFVGIFYYFGFNIQSLALILLSVFFIPLFFIDAKHKILPGSFTLTLLWIGIIFNYYGVFTTLELSIWGAIIGYLSLWSVFWIYQFFTGKEGFGYGDFKLLAAIGAWFGYPILLYTIFASCLFGIIIAIIVNLVARRTNIIPFGPAIILATFFYLLTKDNIYVWYNHIMLINIQ</sequence>
<dbReference type="PANTHER" id="PTHR30487">
    <property type="entry name" value="TYPE 4 PREPILIN-LIKE PROTEINS LEADER PEPTIDE-PROCESSING ENZYME"/>
    <property type="match status" value="1"/>
</dbReference>
<keyword evidence="9" id="KW-0378">Hydrolase</keyword>
<evidence type="ECO:0000256" key="3">
    <source>
        <dbReference type="ARBA" id="ARBA00022475"/>
    </source>
</evidence>
<dbReference type="InterPro" id="IPR010627">
    <property type="entry name" value="Prepilin_pept_A24_N"/>
</dbReference>
<evidence type="ECO:0000256" key="9">
    <source>
        <dbReference type="RuleBase" id="RU003794"/>
    </source>
</evidence>
<keyword evidence="9" id="KW-0645">Protease</keyword>
<organism evidence="13 14">
    <name type="scientific">Francisella halioticida</name>
    <dbReference type="NCBI Taxonomy" id="549298"/>
    <lineage>
        <taxon>Bacteria</taxon>
        <taxon>Pseudomonadati</taxon>
        <taxon>Pseudomonadota</taxon>
        <taxon>Gammaproteobacteria</taxon>
        <taxon>Thiotrichales</taxon>
        <taxon>Francisellaceae</taxon>
        <taxon>Francisella</taxon>
    </lineage>
</organism>
<evidence type="ECO:0000256" key="7">
    <source>
        <dbReference type="ARBA" id="ARBA00023136"/>
    </source>
</evidence>
<feature type="transmembrane region" description="Helical" evidence="10">
    <location>
        <begin position="222"/>
        <end position="248"/>
    </location>
</feature>
<dbReference type="PRINTS" id="PR00864">
    <property type="entry name" value="PREPILNPTASE"/>
</dbReference>
<feature type="transmembrane region" description="Helical" evidence="10">
    <location>
        <begin position="106"/>
        <end position="124"/>
    </location>
</feature>
<dbReference type="PANTHER" id="PTHR30487:SF0">
    <property type="entry name" value="PREPILIN LEADER PEPTIDASE_N-METHYLTRANSFERASE-RELATED"/>
    <property type="match status" value="1"/>
</dbReference>
<keyword evidence="9" id="KW-0489">Methyltransferase</keyword>
<feature type="domain" description="Prepilin type IV endopeptidase peptidase" evidence="11">
    <location>
        <begin position="134"/>
        <end position="243"/>
    </location>
</feature>
<evidence type="ECO:0000259" key="11">
    <source>
        <dbReference type="Pfam" id="PF01478"/>
    </source>
</evidence>
<dbReference type="InterPro" id="IPR050882">
    <property type="entry name" value="Prepilin_peptidase/N-MTase"/>
</dbReference>
<name>A0ABM6LZP4_9GAMM</name>
<feature type="transmembrane region" description="Helical" evidence="10">
    <location>
        <begin position="254"/>
        <end position="271"/>
    </location>
</feature>
<keyword evidence="5 9" id="KW-0812">Transmembrane</keyword>
<feature type="transmembrane region" description="Helical" evidence="10">
    <location>
        <begin position="153"/>
        <end position="173"/>
    </location>
</feature>
<dbReference type="InterPro" id="IPR000045">
    <property type="entry name" value="Prepilin_IV_endopep_pep"/>
</dbReference>
<dbReference type="InterPro" id="IPR014032">
    <property type="entry name" value="Peptidase_A24A_bac"/>
</dbReference>
<dbReference type="EC" id="3.4.23.43" evidence="9"/>
<keyword evidence="4" id="KW-0997">Cell inner membrane</keyword>
<keyword evidence="3" id="KW-1003">Cell membrane</keyword>
<dbReference type="EMBL" id="CP022132">
    <property type="protein sequence ID" value="ASG68138.1"/>
    <property type="molecule type" value="Genomic_DNA"/>
</dbReference>
<reference evidence="13 14" key="1">
    <citation type="submission" date="2017-06" db="EMBL/GenBank/DDBJ databases">
        <title>Complete genome of Francisella halioticida.</title>
        <authorList>
            <person name="Sjodin A."/>
        </authorList>
    </citation>
    <scope>NUCLEOTIDE SEQUENCE [LARGE SCALE GENOMIC DNA]</scope>
    <source>
        <strain evidence="13 14">DSM 23729</strain>
    </source>
</reference>
<evidence type="ECO:0000259" key="12">
    <source>
        <dbReference type="Pfam" id="PF06750"/>
    </source>
</evidence>
<evidence type="ECO:0000313" key="14">
    <source>
        <dbReference type="Proteomes" id="UP000249910"/>
    </source>
</evidence>
<dbReference type="Gene3D" id="1.20.120.1220">
    <property type="match status" value="1"/>
</dbReference>
<evidence type="ECO:0000256" key="2">
    <source>
        <dbReference type="ARBA" id="ARBA00005801"/>
    </source>
</evidence>
<evidence type="ECO:0000256" key="5">
    <source>
        <dbReference type="ARBA" id="ARBA00022692"/>
    </source>
</evidence>
<comment type="function">
    <text evidence="9">Plays an essential role in type IV pili and type II pseudopili formation by proteolytically removing the leader sequence from substrate proteins and subsequently monomethylating the alpha-amino group of the newly exposed N-terminal phenylalanine.</text>
</comment>
<accession>A0ABM6LZP4</accession>
<comment type="similarity">
    <text evidence="2 8">Belongs to the peptidase A24 family.</text>
</comment>
<keyword evidence="14" id="KW-1185">Reference proteome</keyword>
<feature type="transmembrane region" description="Helical" evidence="10">
    <location>
        <begin position="179"/>
        <end position="201"/>
    </location>
</feature>
<dbReference type="EC" id="2.1.1.-" evidence="9"/>
<evidence type="ECO:0000256" key="4">
    <source>
        <dbReference type="ARBA" id="ARBA00022519"/>
    </source>
</evidence>
<gene>
    <name evidence="13" type="ORF">CDV26_06825</name>
</gene>